<dbReference type="Pfam" id="PF02190">
    <property type="entry name" value="LON_substr_bdg"/>
    <property type="match status" value="1"/>
</dbReference>
<dbReference type="Gene3D" id="3.30.40.10">
    <property type="entry name" value="Zinc/RING finger domain, C3HC4 (zinc finger)"/>
    <property type="match status" value="1"/>
</dbReference>
<dbReference type="InterPro" id="IPR001841">
    <property type="entry name" value="Znf_RING"/>
</dbReference>
<feature type="compositionally biased region" description="Basic and acidic residues" evidence="5">
    <location>
        <begin position="340"/>
        <end position="350"/>
    </location>
</feature>
<feature type="region of interest" description="Disordered" evidence="5">
    <location>
        <begin position="169"/>
        <end position="220"/>
    </location>
</feature>
<feature type="region of interest" description="Disordered" evidence="5">
    <location>
        <begin position="1"/>
        <end position="22"/>
    </location>
</feature>
<feature type="compositionally biased region" description="Polar residues" evidence="5">
    <location>
        <begin position="70"/>
        <end position="79"/>
    </location>
</feature>
<feature type="compositionally biased region" description="Basic residues" evidence="5">
    <location>
        <begin position="328"/>
        <end position="339"/>
    </location>
</feature>
<name>A0A4S4LJX0_9AGAM</name>
<protein>
    <recommendedName>
        <fullName evidence="6">RING-type domain-containing protein</fullName>
    </recommendedName>
</protein>
<feature type="domain" description="RING-type" evidence="6">
    <location>
        <begin position="378"/>
        <end position="416"/>
    </location>
</feature>
<feature type="region of interest" description="Disordered" evidence="5">
    <location>
        <begin position="61"/>
        <end position="80"/>
    </location>
</feature>
<dbReference type="Pfam" id="PF13923">
    <property type="entry name" value="zf-C3HC4_2"/>
    <property type="match status" value="1"/>
</dbReference>
<dbReference type="InterPro" id="IPR015947">
    <property type="entry name" value="PUA-like_sf"/>
</dbReference>
<accession>A0A4S4LJX0</accession>
<dbReference type="AlphaFoldDB" id="A0A4S4LJX0"/>
<gene>
    <name evidence="7" type="ORF">EW145_g1458</name>
</gene>
<dbReference type="PANTHER" id="PTHR23327">
    <property type="entry name" value="RING FINGER PROTEIN 127"/>
    <property type="match status" value="1"/>
</dbReference>
<evidence type="ECO:0000313" key="8">
    <source>
        <dbReference type="Proteomes" id="UP000308199"/>
    </source>
</evidence>
<dbReference type="SMART" id="SM00184">
    <property type="entry name" value="RING"/>
    <property type="match status" value="2"/>
</dbReference>
<dbReference type="EMBL" id="SGPK01000041">
    <property type="protein sequence ID" value="THH10220.1"/>
    <property type="molecule type" value="Genomic_DNA"/>
</dbReference>
<feature type="region of interest" description="Disordered" evidence="5">
    <location>
        <begin position="283"/>
        <end position="361"/>
    </location>
</feature>
<evidence type="ECO:0000256" key="5">
    <source>
        <dbReference type="SAM" id="MobiDB-lite"/>
    </source>
</evidence>
<dbReference type="InterPro" id="IPR013083">
    <property type="entry name" value="Znf_RING/FYVE/PHD"/>
</dbReference>
<reference evidence="7 8" key="1">
    <citation type="submission" date="2019-02" db="EMBL/GenBank/DDBJ databases">
        <title>Genome sequencing of the rare red list fungi Phellinidium pouzarii.</title>
        <authorList>
            <person name="Buettner E."/>
            <person name="Kellner H."/>
        </authorList>
    </citation>
    <scope>NUCLEOTIDE SEQUENCE [LARGE SCALE GENOMIC DNA]</scope>
    <source>
        <strain evidence="7 8">DSM 108285</strain>
    </source>
</reference>
<evidence type="ECO:0000259" key="6">
    <source>
        <dbReference type="PROSITE" id="PS50089"/>
    </source>
</evidence>
<evidence type="ECO:0000313" key="7">
    <source>
        <dbReference type="EMBL" id="THH10220.1"/>
    </source>
</evidence>
<dbReference type="SUPFAM" id="SSF57850">
    <property type="entry name" value="RING/U-box"/>
    <property type="match status" value="1"/>
</dbReference>
<feature type="compositionally biased region" description="Low complexity" evidence="5">
    <location>
        <begin position="176"/>
        <end position="186"/>
    </location>
</feature>
<keyword evidence="8" id="KW-1185">Reference proteome</keyword>
<dbReference type="Gene3D" id="2.30.130.40">
    <property type="entry name" value="LON domain-like"/>
    <property type="match status" value="1"/>
</dbReference>
<keyword evidence="3" id="KW-0862">Zinc</keyword>
<dbReference type="GO" id="GO:0061630">
    <property type="term" value="F:ubiquitin protein ligase activity"/>
    <property type="evidence" value="ECO:0007669"/>
    <property type="project" value="TreeGrafter"/>
</dbReference>
<dbReference type="PROSITE" id="PS50089">
    <property type="entry name" value="ZF_RING_2"/>
    <property type="match status" value="1"/>
</dbReference>
<dbReference type="InterPro" id="IPR003111">
    <property type="entry name" value="Lon_prtase_N"/>
</dbReference>
<comment type="caution">
    <text evidence="7">The sequence shown here is derived from an EMBL/GenBank/DDBJ whole genome shotgun (WGS) entry which is preliminary data.</text>
</comment>
<evidence type="ECO:0000256" key="3">
    <source>
        <dbReference type="ARBA" id="ARBA00022833"/>
    </source>
</evidence>
<feature type="compositionally biased region" description="Basic and acidic residues" evidence="5">
    <location>
        <begin position="12"/>
        <end position="22"/>
    </location>
</feature>
<dbReference type="SUPFAM" id="SSF88697">
    <property type="entry name" value="PUA domain-like"/>
    <property type="match status" value="1"/>
</dbReference>
<keyword evidence="2 4" id="KW-0863">Zinc-finger</keyword>
<dbReference type="Proteomes" id="UP000308199">
    <property type="component" value="Unassembled WGS sequence"/>
</dbReference>
<evidence type="ECO:0000256" key="4">
    <source>
        <dbReference type="PROSITE-ProRule" id="PRU00175"/>
    </source>
</evidence>
<sequence>MTPVEHGAVHTLNDKSEQSPDDVHAHANVLSDVTVGVGADRGTSKRTGNAALASHRQTVIETETETETTSRTPAGTWSGSEPECRLLRVHDADHPVQRLSGHVRSGNSPRLSFTSLPATPISDAKPVVMYDPADIYAPLLHCPACSPPALLVAPTTLHCGHTVCSRHVRRPRTDHSSSSTHASSPSQKEATPSRVPSARERSIGPPPPMGSIIPSCPLPTCHPGTAQQSLAVNLPPESSVAYYPPLVQPVVSGHPDQVRVTVTDPRIDVSVGRVLGLLEKARKQVGGSERVERRENCSDDETDEDVEGNREEEMVESSASASTSSLDRRRRTSSKPYKRLRTDEHSEGIHHQRPRATPATREELEDRFHKDLQESFACEICYMLLYQPVTTPCQHTFCAKCLQRSLDHGSKCPLCRQSMPPFSYFQDHPYNKVILALLLKAFPEIYEERGRSIEDEERNTRLDTPIFVYQLSFPGMPTLLHFFEPRYRLMLRRCLESPTPCFGMITSPRTVGSSGGDYGTMLEIRSVQMLPDGRSMVETWGIYRFRVLETGTLDGYMELVLKIIFKGG</sequence>
<organism evidence="7 8">
    <name type="scientific">Phellinidium pouzarii</name>
    <dbReference type="NCBI Taxonomy" id="167371"/>
    <lineage>
        <taxon>Eukaryota</taxon>
        <taxon>Fungi</taxon>
        <taxon>Dikarya</taxon>
        <taxon>Basidiomycota</taxon>
        <taxon>Agaricomycotina</taxon>
        <taxon>Agaricomycetes</taxon>
        <taxon>Hymenochaetales</taxon>
        <taxon>Hymenochaetaceae</taxon>
        <taxon>Phellinidium</taxon>
    </lineage>
</organism>
<proteinExistence type="predicted"/>
<evidence type="ECO:0000256" key="2">
    <source>
        <dbReference type="ARBA" id="ARBA00022771"/>
    </source>
</evidence>
<keyword evidence="1" id="KW-0479">Metal-binding</keyword>
<dbReference type="OrthoDB" id="264917at2759"/>
<dbReference type="InterPro" id="IPR017907">
    <property type="entry name" value="Znf_RING_CS"/>
</dbReference>
<dbReference type="InterPro" id="IPR046336">
    <property type="entry name" value="Lon_prtase_N_sf"/>
</dbReference>
<evidence type="ECO:0000256" key="1">
    <source>
        <dbReference type="ARBA" id="ARBA00022723"/>
    </source>
</evidence>
<dbReference type="PROSITE" id="PS00518">
    <property type="entry name" value="ZF_RING_1"/>
    <property type="match status" value="1"/>
</dbReference>
<dbReference type="PANTHER" id="PTHR23327:SF42">
    <property type="entry name" value="LON PEPTIDASE N-TERMINAL DOMAIN AND RING FINGER PROTEIN C14F5.10C"/>
    <property type="match status" value="1"/>
</dbReference>
<dbReference type="GO" id="GO:0008270">
    <property type="term" value="F:zinc ion binding"/>
    <property type="evidence" value="ECO:0007669"/>
    <property type="project" value="UniProtKB-KW"/>
</dbReference>
<dbReference type="CDD" id="cd16514">
    <property type="entry name" value="RING-HC_LONFs_rpt2"/>
    <property type="match status" value="1"/>
</dbReference>